<organism evidence="1 2">
    <name type="scientific">Jeotgalibacillus alimentarius</name>
    <dbReference type="NCBI Taxonomy" id="135826"/>
    <lineage>
        <taxon>Bacteria</taxon>
        <taxon>Bacillati</taxon>
        <taxon>Bacillota</taxon>
        <taxon>Bacilli</taxon>
        <taxon>Bacillales</taxon>
        <taxon>Caryophanaceae</taxon>
        <taxon>Jeotgalibacillus</taxon>
    </lineage>
</organism>
<keyword evidence="2" id="KW-1185">Reference proteome</keyword>
<comment type="caution">
    <text evidence="1">The sequence shown here is derived from an EMBL/GenBank/DDBJ whole genome shotgun (WGS) entry which is preliminary data.</text>
</comment>
<sequence length="40" mass="4539">MPAFINPVSGSIHKSILPIINRAALIIPNFNFYVNHFMKL</sequence>
<dbReference type="PATRIC" id="fig|135826.4.peg.1657"/>
<dbReference type="AlphaFoldDB" id="A0A0C2VMZ9"/>
<dbReference type="EMBL" id="JXRQ01000017">
    <property type="protein sequence ID" value="KIL50287.1"/>
    <property type="molecule type" value="Genomic_DNA"/>
</dbReference>
<name>A0A0C2VMZ9_9BACL</name>
<reference evidence="1 2" key="1">
    <citation type="submission" date="2015-01" db="EMBL/GenBank/DDBJ databases">
        <title>Genome sequence of Jeotgalibacillus alimentarius.</title>
        <authorList>
            <person name="Goh K.M."/>
            <person name="Chan K.-G."/>
            <person name="Yaakop A.S."/>
            <person name="Ee R."/>
            <person name="Gan H.M."/>
            <person name="Chan C.S."/>
        </authorList>
    </citation>
    <scope>NUCLEOTIDE SEQUENCE [LARGE SCALE GENOMIC DNA]</scope>
    <source>
        <strain evidence="1 2">YKJ-13</strain>
    </source>
</reference>
<accession>A0A0C2VMZ9</accession>
<protein>
    <submittedName>
        <fullName evidence="1">Uncharacterized protein</fullName>
    </submittedName>
</protein>
<evidence type="ECO:0000313" key="1">
    <source>
        <dbReference type="EMBL" id="KIL50287.1"/>
    </source>
</evidence>
<evidence type="ECO:0000313" key="2">
    <source>
        <dbReference type="Proteomes" id="UP000031950"/>
    </source>
</evidence>
<dbReference type="Proteomes" id="UP000031950">
    <property type="component" value="Unassembled WGS sequence"/>
</dbReference>
<gene>
    <name evidence="1" type="ORF">KP77_16630</name>
</gene>
<proteinExistence type="predicted"/>